<evidence type="ECO:0000313" key="1">
    <source>
        <dbReference type="EMBL" id="GIM48031.1"/>
    </source>
</evidence>
<gene>
    <name evidence="1" type="ORF">DNHGIG_35800</name>
</gene>
<accession>A0AAV4LJX4</accession>
<organism evidence="1 2">
    <name type="scientific">Collibacillus ludicampi</name>
    <dbReference type="NCBI Taxonomy" id="2771369"/>
    <lineage>
        <taxon>Bacteria</taxon>
        <taxon>Bacillati</taxon>
        <taxon>Bacillota</taxon>
        <taxon>Bacilli</taxon>
        <taxon>Bacillales</taxon>
        <taxon>Alicyclobacillaceae</taxon>
        <taxon>Collibacillus</taxon>
    </lineage>
</organism>
<evidence type="ECO:0000313" key="2">
    <source>
        <dbReference type="Proteomes" id="UP001057291"/>
    </source>
</evidence>
<dbReference type="EMBL" id="BOQE01000001">
    <property type="protein sequence ID" value="GIM48031.1"/>
    <property type="molecule type" value="Genomic_DNA"/>
</dbReference>
<proteinExistence type="predicted"/>
<name>A0AAV4LJX4_9BACL</name>
<dbReference type="RefSeq" id="WP_282200947.1">
    <property type="nucleotide sequence ID" value="NZ_BOQE01000001.1"/>
</dbReference>
<sequence length="84" mass="10233">MFYWNYYYPLYPQFPQHREDASHFELNQRNQIDMNQVIQLFETHLAVSYEILSMVRLNHQMLKTLTSPSEELFFQHPAVYSSQT</sequence>
<dbReference type="AlphaFoldDB" id="A0AAV4LJX4"/>
<comment type="caution">
    <text evidence="1">The sequence shown here is derived from an EMBL/GenBank/DDBJ whole genome shotgun (WGS) entry which is preliminary data.</text>
</comment>
<keyword evidence="2" id="KW-1185">Reference proteome</keyword>
<dbReference type="Proteomes" id="UP001057291">
    <property type="component" value="Unassembled WGS sequence"/>
</dbReference>
<protein>
    <submittedName>
        <fullName evidence="1">Uncharacterized protein</fullName>
    </submittedName>
</protein>
<reference evidence="1" key="1">
    <citation type="journal article" date="2023" name="Int. J. Syst. Evol. Microbiol.">
        <title>Collibacillus ludicampi gen. nov., sp. nov., a new soil bacterium of the family Alicyclobacillaceae.</title>
        <authorList>
            <person name="Jojima T."/>
            <person name="Ioku Y."/>
            <person name="Fukuta Y."/>
            <person name="Shirasaka N."/>
            <person name="Matsumura Y."/>
            <person name="Mori M."/>
        </authorList>
    </citation>
    <scope>NUCLEOTIDE SEQUENCE</scope>
    <source>
        <strain evidence="1">TP075</strain>
    </source>
</reference>